<accession>A0A2G5CZH0</accession>
<dbReference type="Pfam" id="PF00566">
    <property type="entry name" value="RabGAP-TBC"/>
    <property type="match status" value="1"/>
</dbReference>
<dbReference type="PANTHER" id="PTHR22957:SF689">
    <property type="entry name" value="TBC1 DOMAIN FAMILY MEMBER 15-LIKE"/>
    <property type="match status" value="1"/>
</dbReference>
<dbReference type="SMART" id="SM00164">
    <property type="entry name" value="TBC"/>
    <property type="match status" value="1"/>
</dbReference>
<dbReference type="OrthoDB" id="10264062at2759"/>
<dbReference type="InterPro" id="IPR000195">
    <property type="entry name" value="Rab-GAP-TBC_dom"/>
</dbReference>
<keyword evidence="4" id="KW-1185">Reference proteome</keyword>
<dbReference type="GO" id="GO:0005096">
    <property type="term" value="F:GTPase activator activity"/>
    <property type="evidence" value="ECO:0007669"/>
    <property type="project" value="TreeGrafter"/>
</dbReference>
<sequence length="450" mass="51569">MGFGGCLNWKSEDLSLIDTNSSYAVKPEHIGDVRKTRFKLRPGRTLSQRKWQSAFSEDGHLDIGVVLSRIQRGGVHPSIRGVVWEFLLGCYDPNSTYEDRNRLRQRKMEQYGIWMAECQRMESTVGSGRYIIKPVITEDGQPIQDLSSQGGNASEPGEKTVSTTENSQHFEEALAGTPPLEKTEVNWKRTLHQIGLDVVRTDRALVFYESEANLAKLWTVLAIYAWIDKEIGYCQGMSDLCSPLVILLEDEADAFWCFERMMRRLRGNFKSTTEFIGVRSQLSVLAKIIRTVDPKLHQHLEDVDGGEYLFAVRMLMALFRREFSIIDAMYLWEMMWAMEYKPNIFTLYEQSSPNTNKEALPNVSDKQSRNYGKFARKNAEIGDKDQESSLAIFFVASVLELKNKRFIREAKGLDDVVKILNDIIGNLDVRKACKKALKVQTKYLSKKKEL</sequence>
<dbReference type="Gene3D" id="1.10.8.270">
    <property type="entry name" value="putative rabgap domain of human tbc1 domain family member 14 like domains"/>
    <property type="match status" value="1"/>
</dbReference>
<dbReference type="STRING" id="218851.A0A2G5CZH0"/>
<feature type="domain" description="Rab-GAP TBC" evidence="2">
    <location>
        <begin position="74"/>
        <end position="339"/>
    </location>
</feature>
<proteinExistence type="predicted"/>
<dbReference type="FunFam" id="1.10.8.270:FF:000025">
    <property type="entry name" value="TBC1 domain family member 15-like"/>
    <property type="match status" value="1"/>
</dbReference>
<dbReference type="FunCoup" id="A0A2G5CZH0">
    <property type="interactions" value="156"/>
</dbReference>
<gene>
    <name evidence="3" type="ORF">AQUCO_03400315v1</name>
</gene>
<dbReference type="EMBL" id="KZ305051">
    <property type="protein sequence ID" value="PIA36327.1"/>
    <property type="molecule type" value="Genomic_DNA"/>
</dbReference>
<dbReference type="Proteomes" id="UP000230069">
    <property type="component" value="Unassembled WGS sequence"/>
</dbReference>
<dbReference type="InParanoid" id="A0A2G5CZH0"/>
<feature type="region of interest" description="Disordered" evidence="1">
    <location>
        <begin position="142"/>
        <end position="166"/>
    </location>
</feature>
<dbReference type="Gene3D" id="1.10.472.80">
    <property type="entry name" value="Ypt/Rab-GAP domain of gyp1p, domain 3"/>
    <property type="match status" value="1"/>
</dbReference>
<dbReference type="AlphaFoldDB" id="A0A2G5CZH0"/>
<reference evidence="3 4" key="1">
    <citation type="submission" date="2017-09" db="EMBL/GenBank/DDBJ databases">
        <title>WGS assembly of Aquilegia coerulea Goldsmith.</title>
        <authorList>
            <person name="Hodges S."/>
            <person name="Kramer E."/>
            <person name="Nordborg M."/>
            <person name="Tomkins J."/>
            <person name="Borevitz J."/>
            <person name="Derieg N."/>
            <person name="Yan J."/>
            <person name="Mihaltcheva S."/>
            <person name="Hayes R.D."/>
            <person name="Rokhsar D."/>
        </authorList>
    </citation>
    <scope>NUCLEOTIDE SEQUENCE [LARGE SCALE GENOMIC DNA]</scope>
    <source>
        <strain evidence="4">cv. Goldsmith</strain>
    </source>
</reference>
<evidence type="ECO:0000313" key="3">
    <source>
        <dbReference type="EMBL" id="PIA36327.1"/>
    </source>
</evidence>
<dbReference type="PROSITE" id="PS50086">
    <property type="entry name" value="TBC_RABGAP"/>
    <property type="match status" value="1"/>
</dbReference>
<evidence type="ECO:0000259" key="2">
    <source>
        <dbReference type="PROSITE" id="PS50086"/>
    </source>
</evidence>
<dbReference type="SUPFAM" id="SSF47923">
    <property type="entry name" value="Ypt/Rab-GAP domain of gyp1p"/>
    <property type="match status" value="2"/>
</dbReference>
<dbReference type="InterPro" id="IPR035969">
    <property type="entry name" value="Rab-GAP_TBC_sf"/>
</dbReference>
<organism evidence="3 4">
    <name type="scientific">Aquilegia coerulea</name>
    <name type="common">Rocky mountain columbine</name>
    <dbReference type="NCBI Taxonomy" id="218851"/>
    <lineage>
        <taxon>Eukaryota</taxon>
        <taxon>Viridiplantae</taxon>
        <taxon>Streptophyta</taxon>
        <taxon>Embryophyta</taxon>
        <taxon>Tracheophyta</taxon>
        <taxon>Spermatophyta</taxon>
        <taxon>Magnoliopsida</taxon>
        <taxon>Ranunculales</taxon>
        <taxon>Ranunculaceae</taxon>
        <taxon>Thalictroideae</taxon>
        <taxon>Aquilegia</taxon>
    </lineage>
</organism>
<evidence type="ECO:0000256" key="1">
    <source>
        <dbReference type="SAM" id="MobiDB-lite"/>
    </source>
</evidence>
<protein>
    <recommendedName>
        <fullName evidence="2">Rab-GAP TBC domain-containing protein</fullName>
    </recommendedName>
</protein>
<dbReference type="PANTHER" id="PTHR22957">
    <property type="entry name" value="TBC1 DOMAIN FAMILY MEMBER GTPASE-ACTIVATING PROTEIN"/>
    <property type="match status" value="1"/>
</dbReference>
<name>A0A2G5CZH0_AQUCA</name>
<evidence type="ECO:0000313" key="4">
    <source>
        <dbReference type="Proteomes" id="UP000230069"/>
    </source>
</evidence>